<evidence type="ECO:0000256" key="1">
    <source>
        <dbReference type="SAM" id="Phobius"/>
    </source>
</evidence>
<gene>
    <name evidence="3" type="ORF">G3I67_11535</name>
</gene>
<feature type="transmembrane region" description="Helical" evidence="1">
    <location>
        <begin position="43"/>
        <end position="60"/>
    </location>
</feature>
<name>A0A6B2R2I5_9BURK</name>
<dbReference type="Pfam" id="PF00892">
    <property type="entry name" value="EamA"/>
    <property type="match status" value="1"/>
</dbReference>
<dbReference type="InterPro" id="IPR000620">
    <property type="entry name" value="EamA_dom"/>
</dbReference>
<evidence type="ECO:0000259" key="2">
    <source>
        <dbReference type="Pfam" id="PF00892"/>
    </source>
</evidence>
<feature type="transmembrane region" description="Helical" evidence="1">
    <location>
        <begin position="239"/>
        <end position="260"/>
    </location>
</feature>
<reference evidence="3" key="1">
    <citation type="submission" date="2020-02" db="EMBL/GenBank/DDBJ databases">
        <authorList>
            <person name="Chen W.-M."/>
        </authorList>
    </citation>
    <scope>NUCLEOTIDE SEQUENCE</scope>
    <source>
        <strain evidence="3">NBD-18</strain>
    </source>
</reference>
<dbReference type="RefSeq" id="WP_163655479.1">
    <property type="nucleotide sequence ID" value="NZ_JAAGRN010000007.1"/>
</dbReference>
<feature type="transmembrane region" description="Helical" evidence="1">
    <location>
        <begin position="181"/>
        <end position="202"/>
    </location>
</feature>
<dbReference type="GO" id="GO:0016020">
    <property type="term" value="C:membrane"/>
    <property type="evidence" value="ECO:0007669"/>
    <property type="project" value="InterPro"/>
</dbReference>
<accession>A0A6B2R2I5</accession>
<organism evidence="3">
    <name type="scientific">Sheuella amnicola</name>
    <dbReference type="NCBI Taxonomy" id="2707330"/>
    <lineage>
        <taxon>Bacteria</taxon>
        <taxon>Pseudomonadati</taxon>
        <taxon>Pseudomonadota</taxon>
        <taxon>Betaproteobacteria</taxon>
        <taxon>Burkholderiales</taxon>
        <taxon>Alcaligenaceae</taxon>
        <taxon>Sheuella</taxon>
    </lineage>
</organism>
<keyword evidence="1" id="KW-0812">Transmembrane</keyword>
<protein>
    <submittedName>
        <fullName evidence="3">DMT family transporter</fullName>
    </submittedName>
</protein>
<dbReference type="InterPro" id="IPR037185">
    <property type="entry name" value="EmrE-like"/>
</dbReference>
<feature type="transmembrane region" description="Helical" evidence="1">
    <location>
        <begin position="152"/>
        <end position="169"/>
    </location>
</feature>
<feature type="domain" description="EamA" evidence="2">
    <location>
        <begin position="150"/>
        <end position="279"/>
    </location>
</feature>
<keyword evidence="1" id="KW-0472">Membrane</keyword>
<feature type="transmembrane region" description="Helical" evidence="1">
    <location>
        <begin position="72"/>
        <end position="91"/>
    </location>
</feature>
<comment type="caution">
    <text evidence="3">The sequence shown here is derived from an EMBL/GenBank/DDBJ whole genome shotgun (WGS) entry which is preliminary data.</text>
</comment>
<feature type="transmembrane region" description="Helical" evidence="1">
    <location>
        <begin position="208"/>
        <end position="227"/>
    </location>
</feature>
<feature type="transmembrane region" description="Helical" evidence="1">
    <location>
        <begin position="97"/>
        <end position="117"/>
    </location>
</feature>
<feature type="transmembrane region" description="Helical" evidence="1">
    <location>
        <begin position="266"/>
        <end position="285"/>
    </location>
</feature>
<evidence type="ECO:0000313" key="3">
    <source>
        <dbReference type="EMBL" id="NDY83864.1"/>
    </source>
</evidence>
<feature type="transmembrane region" description="Helical" evidence="1">
    <location>
        <begin position="124"/>
        <end position="140"/>
    </location>
</feature>
<keyword evidence="1" id="KW-1133">Transmembrane helix</keyword>
<dbReference type="EMBL" id="JAAGRN010000007">
    <property type="protein sequence ID" value="NDY83864.1"/>
    <property type="molecule type" value="Genomic_DNA"/>
</dbReference>
<proteinExistence type="predicted"/>
<dbReference type="SUPFAM" id="SSF103481">
    <property type="entry name" value="Multidrug resistance efflux transporter EmrE"/>
    <property type="match status" value="1"/>
</dbReference>
<sequence length="289" mass="30631">MSLSNSHSPRTVLLPVLSLLAAILSLCVGTSFAKSLFPEVGAAGTTTYRLVLGALILVIWQRPWRWALDANAAFRIFLYAASLGLMNLVFYMSLRTLPLGISIALELAGPLTLSIVLSRKAIDFLWIFFALFGLSLLLPITDLGSELDPLGVIYALAGGMFWVLYILFGKRLGGLPSGQSTSLGLVMAALCVLPFGIAEAGVKLIDPVYLVAGLGVGILSSALPYSLEMNALKGLSAKTFGMMLSMEPAIGALTAAVLLQEHLERMQWVAILCIIIAAAGCAATATRKT</sequence>
<dbReference type="AlphaFoldDB" id="A0A6B2R2I5"/>